<name>A0ABR7MDM7_9BACT</name>
<reference evidence="1 2" key="1">
    <citation type="submission" date="2016-07" db="EMBL/GenBank/DDBJ databases">
        <title>Genome analysis of Flavihumibacter stibioxidans YS-17.</title>
        <authorList>
            <person name="Shi K."/>
            <person name="Han Y."/>
            <person name="Wang G."/>
        </authorList>
    </citation>
    <scope>NUCLEOTIDE SEQUENCE [LARGE SCALE GENOMIC DNA]</scope>
    <source>
        <strain evidence="1 2">YS-17</strain>
    </source>
</reference>
<keyword evidence="2" id="KW-1185">Reference proteome</keyword>
<dbReference type="InterPro" id="IPR045571">
    <property type="entry name" value="DUF5907"/>
</dbReference>
<dbReference type="Pfam" id="PF19264">
    <property type="entry name" value="DUF5907"/>
    <property type="match status" value="2"/>
</dbReference>
<proteinExistence type="predicted"/>
<protein>
    <recommendedName>
        <fullName evidence="3">Head domain of trimeric autotransporter adhesin</fullName>
    </recommendedName>
</protein>
<sequence>TPKVADGSITAAKLAPGVIPTSLPVSGTAGGDLTGTYPNPTVAANAVTTAKVADAAITTPKVADGSITAAKLAPGVIPTSLPVSGTAGGDLTGTYPNPTVAANAVTTAKVADAAITSTKLADASVGSTKVADNAILANKIAANAITTAKVADAAITTSKVADASITAAKLAPGVIPASLPPGGAAGGDLSGTYPNPVVSKINGVSLAVTAPTSGQVLKYNGTNWAPAADNAGGGGLTFPFTASAASSSDMFGLTNTDFGSAIAGVNSSAGVNAIGIAGRLTAVTPGLNAAALHGTVNSTSGNAYAVFGSHAGNYGTAILGTAPDGTGVAGRSGTFYGVSGTSTDGAGIYGTSTNGMAAFFDITNGTNTNDAVYVSNEQYNGLVASSVKGHGVYGATAADDKTGVYGVNWGIGEAITGVGFGSSAAAVNGTNWGTYAGVRGMSQDGIGVLAEANTDDGFGYVGQNGTALIARLGVAGNGDLAKFQIGNTNVARIDKAGRGYFNGGTQINGADVAEFFNVEGSVNTYEAGDVLEISTDSDRKVVKSSGPYSTLVAGVYATRPGVLLTEEEAVNNTLDYGVPMGVIGVIPTKVCLEGGAIKRGDMLVTSSISGVAMKADPDKVKVGQVLGKALQDFNGNGVGKINVLVSVK</sequence>
<accession>A0ABR7MDM7</accession>
<comment type="caution">
    <text evidence="1">The sequence shown here is derived from an EMBL/GenBank/DDBJ whole genome shotgun (WGS) entry which is preliminary data.</text>
</comment>
<feature type="non-terminal residue" evidence="1">
    <location>
        <position position="1"/>
    </location>
</feature>
<evidence type="ECO:0000313" key="1">
    <source>
        <dbReference type="EMBL" id="MBC6493057.1"/>
    </source>
</evidence>
<dbReference type="RefSeq" id="WP_187258378.1">
    <property type="nucleotide sequence ID" value="NZ_MBUA01000031.1"/>
</dbReference>
<dbReference type="EMBL" id="MBUA01000031">
    <property type="protein sequence ID" value="MBC6493057.1"/>
    <property type="molecule type" value="Genomic_DNA"/>
</dbReference>
<gene>
    <name evidence="1" type="ORF">BC349_18535</name>
</gene>
<evidence type="ECO:0000313" key="2">
    <source>
        <dbReference type="Proteomes" id="UP000765802"/>
    </source>
</evidence>
<dbReference type="Proteomes" id="UP000765802">
    <property type="component" value="Unassembled WGS sequence"/>
</dbReference>
<organism evidence="1 2">
    <name type="scientific">Flavihumibacter stibioxidans</name>
    <dbReference type="NCBI Taxonomy" id="1834163"/>
    <lineage>
        <taxon>Bacteria</taxon>
        <taxon>Pseudomonadati</taxon>
        <taxon>Bacteroidota</taxon>
        <taxon>Chitinophagia</taxon>
        <taxon>Chitinophagales</taxon>
        <taxon>Chitinophagaceae</taxon>
        <taxon>Flavihumibacter</taxon>
    </lineage>
</organism>
<evidence type="ECO:0008006" key="3">
    <source>
        <dbReference type="Google" id="ProtNLM"/>
    </source>
</evidence>